<gene>
    <name evidence="4" type="ORF">JIN83_07370</name>
</gene>
<dbReference type="InterPro" id="IPR013320">
    <property type="entry name" value="ConA-like_dom_sf"/>
</dbReference>
<dbReference type="InterPro" id="IPR017850">
    <property type="entry name" value="Alkaline_phosphatase_core_sf"/>
</dbReference>
<evidence type="ECO:0000256" key="1">
    <source>
        <dbReference type="ARBA" id="ARBA00008779"/>
    </source>
</evidence>
<keyword evidence="5" id="KW-1185">Reference proteome</keyword>
<dbReference type="InterPro" id="IPR026876">
    <property type="entry name" value="Fn3_assoc_repeat"/>
</dbReference>
<dbReference type="Pfam" id="PF13287">
    <property type="entry name" value="Fn3_assoc"/>
    <property type="match status" value="1"/>
</dbReference>
<dbReference type="SUPFAM" id="SSF53649">
    <property type="entry name" value="Alkaline phosphatase-like"/>
    <property type="match status" value="1"/>
</dbReference>
<reference evidence="4" key="1">
    <citation type="submission" date="2021-01" db="EMBL/GenBank/DDBJ databases">
        <title>Modified the classification status of verrucomicrobia.</title>
        <authorList>
            <person name="Feng X."/>
        </authorList>
    </citation>
    <scope>NUCLEOTIDE SEQUENCE</scope>
    <source>
        <strain evidence="4">5K15</strain>
    </source>
</reference>
<dbReference type="RefSeq" id="WP_309489385.1">
    <property type="nucleotide sequence ID" value="NZ_JAENIG010000004.1"/>
</dbReference>
<dbReference type="Pfam" id="PF13385">
    <property type="entry name" value="Laminin_G_3"/>
    <property type="match status" value="1"/>
</dbReference>
<sequence length="848" mass="90583">MLPRLRASLYRQAQSLMLTFALVAVTFPASATCAPVAYWSLDGSTVSERLTESLGHSAINATEHGGSSTWNTRSGFGELLANGSGIEYLSIPHQSILDPGTGDFSISLWAYRTSNANSAKGLVDFLSASAGSGYQLFYQADNSIRIRLDDTGGNTINVDTSGTHYDQNTWQNIIVTVDRTNKLTRIYVNGAEATPSGGIDISVLTESIIPDQDLWLGSLNGYTAARGRLDDFGIFNHVLSPSEIATIQAGGGTPLSEVFPVETVAAVTLSPASGVIRPGDTIAITPDEAVDNIYYTLDGSDPDTGSTLYSGPITLPSGGELRAVAYKNNAAGAIASGHYSVVPASPPNIVLIVADDLGFGDLSCYGAPTVHTPNLDQLAVSGTRFTQFTTCGPGDLANQYALLTGRVARRADLPASLDSGNTDGLDSREWTLAESLRRANYQTAIIGEWHLGDTAGSTPSDQGFQIFYGLPYHATAIPTPPLQENETEIDSPYHTNTLLNQLTQRAITFIATQGPDPFFLVFQPPSIPATGTSLLGSHGDQVEAMDASVGEIRSALASAGKTANTLVIFISAGTPDLSASSAPLGSTGLFTDGGSTTWEGGVRTPAIASWPGVIPAATDNYAVLWLPDLFSSITQIADSYTPDDRPYDGTARAEVLLAGRQQPDGATSLFLHRHNGTDYQLQAVRKGPWKYHLAYNNSDPQNTTSLTAPLLYHLEYDPTEHIDRSSSHTSEMTELQEIAASYQTSFASPNLQLPPAKPPFLDEPETAVDASTGTFSGKLTRPMESLNDHYQIEYSYDLVSWTQLAIDDYITSVTPLEGNAETVNFSVDLNNEVFTPSPVFFRLRASRP</sequence>
<comment type="caution">
    <text evidence="4">The sequence shown here is derived from an EMBL/GenBank/DDBJ whole genome shotgun (WGS) entry which is preliminary data.</text>
</comment>
<name>A0AAE2VDM1_9BACT</name>
<evidence type="ECO:0000256" key="2">
    <source>
        <dbReference type="SAM" id="SignalP"/>
    </source>
</evidence>
<dbReference type="PANTHER" id="PTHR42693">
    <property type="entry name" value="ARYLSULFATASE FAMILY MEMBER"/>
    <property type="match status" value="1"/>
</dbReference>
<dbReference type="Pfam" id="PF00884">
    <property type="entry name" value="Sulfatase"/>
    <property type="match status" value="1"/>
</dbReference>
<protein>
    <submittedName>
        <fullName evidence="4">Sulfatase-like hydrolase/transferase</fullName>
    </submittedName>
</protein>
<comment type="similarity">
    <text evidence="1">Belongs to the sulfatase family.</text>
</comment>
<dbReference type="EMBL" id="JAENIG010000004">
    <property type="protein sequence ID" value="MBK1854774.1"/>
    <property type="molecule type" value="Genomic_DNA"/>
</dbReference>
<proteinExistence type="inferred from homology"/>
<organism evidence="4 5">
    <name type="scientific">Oceaniferula flava</name>
    <dbReference type="NCBI Taxonomy" id="2800421"/>
    <lineage>
        <taxon>Bacteria</taxon>
        <taxon>Pseudomonadati</taxon>
        <taxon>Verrucomicrobiota</taxon>
        <taxon>Verrucomicrobiia</taxon>
        <taxon>Verrucomicrobiales</taxon>
        <taxon>Verrucomicrobiaceae</taxon>
        <taxon>Oceaniferula</taxon>
    </lineage>
</organism>
<keyword evidence="4" id="KW-0378">Hydrolase</keyword>
<dbReference type="SUPFAM" id="SSF49899">
    <property type="entry name" value="Concanavalin A-like lectins/glucanases"/>
    <property type="match status" value="1"/>
</dbReference>
<dbReference type="Proteomes" id="UP000634206">
    <property type="component" value="Unassembled WGS sequence"/>
</dbReference>
<dbReference type="InterPro" id="IPR050738">
    <property type="entry name" value="Sulfatase"/>
</dbReference>
<feature type="chain" id="PRO_5042084816" evidence="2">
    <location>
        <begin position="32"/>
        <end position="848"/>
    </location>
</feature>
<dbReference type="AlphaFoldDB" id="A0AAE2VDM1"/>
<dbReference type="Gene3D" id="3.30.1120.10">
    <property type="match status" value="1"/>
</dbReference>
<accession>A0AAE2VDM1</accession>
<dbReference type="Gene3D" id="3.40.720.10">
    <property type="entry name" value="Alkaline Phosphatase, subunit A"/>
    <property type="match status" value="1"/>
</dbReference>
<dbReference type="PANTHER" id="PTHR42693:SF33">
    <property type="entry name" value="ARYLSULFATASE"/>
    <property type="match status" value="1"/>
</dbReference>
<dbReference type="InterPro" id="IPR000917">
    <property type="entry name" value="Sulfatase_N"/>
</dbReference>
<dbReference type="Gene3D" id="2.60.120.200">
    <property type="match status" value="1"/>
</dbReference>
<feature type="signal peptide" evidence="2">
    <location>
        <begin position="1"/>
        <end position="31"/>
    </location>
</feature>
<keyword evidence="2" id="KW-0732">Signal</keyword>
<evidence type="ECO:0000313" key="5">
    <source>
        <dbReference type="Proteomes" id="UP000634206"/>
    </source>
</evidence>
<evidence type="ECO:0000313" key="4">
    <source>
        <dbReference type="EMBL" id="MBK1854774.1"/>
    </source>
</evidence>
<evidence type="ECO:0000259" key="3">
    <source>
        <dbReference type="Pfam" id="PF00884"/>
    </source>
</evidence>
<dbReference type="GO" id="GO:0004065">
    <property type="term" value="F:arylsulfatase activity"/>
    <property type="evidence" value="ECO:0007669"/>
    <property type="project" value="TreeGrafter"/>
</dbReference>
<feature type="domain" description="Sulfatase N-terminal" evidence="3">
    <location>
        <begin position="347"/>
        <end position="637"/>
    </location>
</feature>